<evidence type="ECO:0000313" key="3">
    <source>
        <dbReference type="EMBL" id="KAK9504821.1"/>
    </source>
</evidence>
<sequence length="201" mass="22025">MEIPKAKIVIYTLTFIGYIYSGYGSNVLTNLRDAVIAAEGIFGDLMGKVGDVVQKIKNVHDTIDSSIEEVCTWSCPNGGKAVKNKYHKPVANGCGPAGLEVNIENLPSPEMTKCCNEHDICYSTCNTDKEKCDIDFRKCLYKICESIKVNTDDLANKGCKAAAKMLYTATTALGCSFYQSAQEEACFCQPPKKKKYAADEL</sequence>
<dbReference type="GO" id="GO:0005509">
    <property type="term" value="F:calcium ion binding"/>
    <property type="evidence" value="ECO:0007669"/>
    <property type="project" value="InterPro"/>
</dbReference>
<evidence type="ECO:0000313" key="4">
    <source>
        <dbReference type="Proteomes" id="UP001461498"/>
    </source>
</evidence>
<dbReference type="InterPro" id="IPR033113">
    <property type="entry name" value="PLA2_histidine"/>
</dbReference>
<name>A0AAW1D299_9HEMI</name>
<dbReference type="PROSITE" id="PS00118">
    <property type="entry name" value="PA2_HIS"/>
    <property type="match status" value="1"/>
</dbReference>
<dbReference type="GO" id="GO:0016042">
    <property type="term" value="P:lipid catabolic process"/>
    <property type="evidence" value="ECO:0007669"/>
    <property type="project" value="InterPro"/>
</dbReference>
<keyword evidence="4" id="KW-1185">Reference proteome</keyword>
<dbReference type="PANTHER" id="PTHR12824">
    <property type="entry name" value="GROUP XII SECRETORY PHOSPHOLIPASE A2 FAMILY MEMBER"/>
    <property type="match status" value="1"/>
</dbReference>
<dbReference type="Proteomes" id="UP001461498">
    <property type="component" value="Unassembled WGS sequence"/>
</dbReference>
<keyword evidence="2" id="KW-0964">Secreted</keyword>
<dbReference type="AlphaFoldDB" id="A0AAW1D299"/>
<comment type="caution">
    <text evidence="3">The sequence shown here is derived from an EMBL/GenBank/DDBJ whole genome shotgun (WGS) entry which is preliminary data.</text>
</comment>
<dbReference type="PANTHER" id="PTHR12824:SF8">
    <property type="entry name" value="GXIVSPLA2, ISOFORM A"/>
    <property type="match status" value="1"/>
</dbReference>
<organism evidence="3 4">
    <name type="scientific">Rhynocoris fuscipes</name>
    <dbReference type="NCBI Taxonomy" id="488301"/>
    <lineage>
        <taxon>Eukaryota</taxon>
        <taxon>Metazoa</taxon>
        <taxon>Ecdysozoa</taxon>
        <taxon>Arthropoda</taxon>
        <taxon>Hexapoda</taxon>
        <taxon>Insecta</taxon>
        <taxon>Pterygota</taxon>
        <taxon>Neoptera</taxon>
        <taxon>Paraneoptera</taxon>
        <taxon>Hemiptera</taxon>
        <taxon>Heteroptera</taxon>
        <taxon>Panheteroptera</taxon>
        <taxon>Cimicomorpha</taxon>
        <taxon>Reduviidae</taxon>
        <taxon>Harpactorinae</taxon>
        <taxon>Harpactorini</taxon>
        <taxon>Rhynocoris</taxon>
    </lineage>
</organism>
<dbReference type="EMBL" id="JAPXFL010000006">
    <property type="protein sequence ID" value="KAK9504821.1"/>
    <property type="molecule type" value="Genomic_DNA"/>
</dbReference>
<dbReference type="GO" id="GO:0006644">
    <property type="term" value="P:phospholipid metabolic process"/>
    <property type="evidence" value="ECO:0007669"/>
    <property type="project" value="InterPro"/>
</dbReference>
<proteinExistence type="predicted"/>
<dbReference type="Gene3D" id="1.20.90.10">
    <property type="entry name" value="Phospholipase A2 domain"/>
    <property type="match status" value="1"/>
</dbReference>
<dbReference type="InterPro" id="IPR010711">
    <property type="entry name" value="PLA2G12"/>
</dbReference>
<dbReference type="GO" id="GO:0005576">
    <property type="term" value="C:extracellular region"/>
    <property type="evidence" value="ECO:0007669"/>
    <property type="project" value="UniProtKB-SubCell"/>
</dbReference>
<evidence type="ECO:0000256" key="1">
    <source>
        <dbReference type="ARBA" id="ARBA00004613"/>
    </source>
</evidence>
<comment type="subcellular location">
    <subcellularLocation>
        <location evidence="1">Secreted</location>
    </subcellularLocation>
</comment>
<dbReference type="InterPro" id="IPR036444">
    <property type="entry name" value="PLipase_A2_dom_sf"/>
</dbReference>
<evidence type="ECO:0000256" key="2">
    <source>
        <dbReference type="ARBA" id="ARBA00022525"/>
    </source>
</evidence>
<dbReference type="GO" id="GO:0004623">
    <property type="term" value="F:phospholipase A2 activity"/>
    <property type="evidence" value="ECO:0007669"/>
    <property type="project" value="InterPro"/>
</dbReference>
<accession>A0AAW1D299</accession>
<dbReference type="Pfam" id="PF06951">
    <property type="entry name" value="PLA2G12"/>
    <property type="match status" value="1"/>
</dbReference>
<reference evidence="3 4" key="1">
    <citation type="submission" date="2022-12" db="EMBL/GenBank/DDBJ databases">
        <title>Chromosome-level genome assembly of true bugs.</title>
        <authorList>
            <person name="Ma L."/>
            <person name="Li H."/>
        </authorList>
    </citation>
    <scope>NUCLEOTIDE SEQUENCE [LARGE SCALE GENOMIC DNA]</scope>
    <source>
        <strain evidence="3">Lab_2022b</strain>
    </source>
</reference>
<dbReference type="SUPFAM" id="SSF48619">
    <property type="entry name" value="Phospholipase A2, PLA2"/>
    <property type="match status" value="1"/>
</dbReference>
<protein>
    <recommendedName>
        <fullName evidence="5">Group XIIA secretory phospholipase A2</fullName>
    </recommendedName>
</protein>
<gene>
    <name evidence="3" type="ORF">O3M35_009001</name>
</gene>
<evidence type="ECO:0008006" key="5">
    <source>
        <dbReference type="Google" id="ProtNLM"/>
    </source>
</evidence>
<dbReference type="GO" id="GO:0050482">
    <property type="term" value="P:arachidonate secretion"/>
    <property type="evidence" value="ECO:0007669"/>
    <property type="project" value="InterPro"/>
</dbReference>